<evidence type="ECO:0000313" key="3">
    <source>
        <dbReference type="Proteomes" id="UP001066276"/>
    </source>
</evidence>
<name>A0AAV7SZF6_PLEWA</name>
<gene>
    <name evidence="2" type="ORF">NDU88_001194</name>
</gene>
<accession>A0AAV7SZF6</accession>
<evidence type="ECO:0000256" key="1">
    <source>
        <dbReference type="SAM" id="MobiDB-lite"/>
    </source>
</evidence>
<reference evidence="2" key="1">
    <citation type="journal article" date="2022" name="bioRxiv">
        <title>Sequencing and chromosome-scale assembly of the giantPleurodeles waltlgenome.</title>
        <authorList>
            <person name="Brown T."/>
            <person name="Elewa A."/>
            <person name="Iarovenko S."/>
            <person name="Subramanian E."/>
            <person name="Araus A.J."/>
            <person name="Petzold A."/>
            <person name="Susuki M."/>
            <person name="Suzuki K.-i.T."/>
            <person name="Hayashi T."/>
            <person name="Toyoda A."/>
            <person name="Oliveira C."/>
            <person name="Osipova E."/>
            <person name="Leigh N.D."/>
            <person name="Simon A."/>
            <person name="Yun M.H."/>
        </authorList>
    </citation>
    <scope>NUCLEOTIDE SEQUENCE</scope>
    <source>
        <strain evidence="2">20211129_DDA</strain>
        <tissue evidence="2">Liver</tissue>
    </source>
</reference>
<dbReference type="AlphaFoldDB" id="A0AAV7SZF6"/>
<evidence type="ECO:0000313" key="2">
    <source>
        <dbReference type="EMBL" id="KAJ1169301.1"/>
    </source>
</evidence>
<keyword evidence="3" id="KW-1185">Reference proteome</keyword>
<proteinExistence type="predicted"/>
<organism evidence="2 3">
    <name type="scientific">Pleurodeles waltl</name>
    <name type="common">Iberian ribbed newt</name>
    <dbReference type="NCBI Taxonomy" id="8319"/>
    <lineage>
        <taxon>Eukaryota</taxon>
        <taxon>Metazoa</taxon>
        <taxon>Chordata</taxon>
        <taxon>Craniata</taxon>
        <taxon>Vertebrata</taxon>
        <taxon>Euteleostomi</taxon>
        <taxon>Amphibia</taxon>
        <taxon>Batrachia</taxon>
        <taxon>Caudata</taxon>
        <taxon>Salamandroidea</taxon>
        <taxon>Salamandridae</taxon>
        <taxon>Pleurodelinae</taxon>
        <taxon>Pleurodeles</taxon>
    </lineage>
</organism>
<sequence length="68" mass="7277">MESESPAGTGGLETRCGLVDAGGTSGLREQRMLKKLDWNLGTVERTQRGFVLSTQARKSGGLQPEITI</sequence>
<feature type="region of interest" description="Disordered" evidence="1">
    <location>
        <begin position="1"/>
        <end position="23"/>
    </location>
</feature>
<protein>
    <submittedName>
        <fullName evidence="2">Uncharacterized protein</fullName>
    </submittedName>
</protein>
<dbReference type="Proteomes" id="UP001066276">
    <property type="component" value="Chromosome 4_1"/>
</dbReference>
<comment type="caution">
    <text evidence="2">The sequence shown here is derived from an EMBL/GenBank/DDBJ whole genome shotgun (WGS) entry which is preliminary data.</text>
</comment>
<dbReference type="EMBL" id="JANPWB010000007">
    <property type="protein sequence ID" value="KAJ1169301.1"/>
    <property type="molecule type" value="Genomic_DNA"/>
</dbReference>